<keyword evidence="3" id="KW-1185">Reference proteome</keyword>
<dbReference type="Pfam" id="PF00379">
    <property type="entry name" value="Chitin_bind_4"/>
    <property type="match status" value="1"/>
</dbReference>
<dbReference type="InterPro" id="IPR000618">
    <property type="entry name" value="Insect_cuticle"/>
</dbReference>
<reference evidence="2 3" key="1">
    <citation type="submission" date="2017-06" db="EMBL/GenBank/DDBJ databases">
        <title>Aedes aegypti genome working group (AGWG) sequencing and assembly.</title>
        <authorList>
            <consortium name="Aedes aegypti Genome Working Group (AGWG)"/>
            <person name="Matthews B.J."/>
        </authorList>
    </citation>
    <scope>NUCLEOTIDE SEQUENCE [LARGE SCALE GENOMIC DNA]</scope>
    <source>
        <strain evidence="2 3">LVP_AGWG</strain>
    </source>
</reference>
<accession>A0A1S4FKY9</accession>
<gene>
    <name evidence="2" type="primary">5571369</name>
</gene>
<keyword evidence="1" id="KW-0193">Cuticle</keyword>
<dbReference type="InParanoid" id="A0A1S4FKY9"/>
<dbReference type="AlphaFoldDB" id="A0A1S4FKY9"/>
<dbReference type="PANTHER" id="PTHR12236">
    <property type="entry name" value="STRUCTURAL CONTITUENT OF CUTICLE"/>
    <property type="match status" value="1"/>
</dbReference>
<dbReference type="PANTHER" id="PTHR12236:SF76">
    <property type="entry name" value="ADULT-SPECIFIC CUTICULAR PROTEIN ACP-20-LIKE PROTEIN"/>
    <property type="match status" value="1"/>
</dbReference>
<proteinExistence type="predicted"/>
<reference evidence="2" key="2">
    <citation type="submission" date="2020-05" db="UniProtKB">
        <authorList>
            <consortium name="EnsemblMetazoa"/>
        </authorList>
    </citation>
    <scope>IDENTIFICATION</scope>
    <source>
        <strain evidence="2">LVP_AGWG</strain>
    </source>
</reference>
<evidence type="ECO:0000256" key="1">
    <source>
        <dbReference type="ARBA" id="ARBA00022460"/>
    </source>
</evidence>
<dbReference type="EnsemblMetazoa" id="AAEL008969-RA">
    <property type="protein sequence ID" value="AAEL008969-PA"/>
    <property type="gene ID" value="AAEL008969"/>
</dbReference>
<dbReference type="PROSITE" id="PS51155">
    <property type="entry name" value="CHIT_BIND_RR_2"/>
    <property type="match status" value="1"/>
</dbReference>
<dbReference type="PRINTS" id="PR00947">
    <property type="entry name" value="CUTICLE"/>
</dbReference>
<dbReference type="OrthoDB" id="6382835at2759"/>
<organism evidence="2 3">
    <name type="scientific">Aedes aegypti</name>
    <name type="common">Yellowfever mosquito</name>
    <name type="synonym">Culex aegypti</name>
    <dbReference type="NCBI Taxonomy" id="7159"/>
    <lineage>
        <taxon>Eukaryota</taxon>
        <taxon>Metazoa</taxon>
        <taxon>Ecdysozoa</taxon>
        <taxon>Arthropoda</taxon>
        <taxon>Hexapoda</taxon>
        <taxon>Insecta</taxon>
        <taxon>Pterygota</taxon>
        <taxon>Neoptera</taxon>
        <taxon>Endopterygota</taxon>
        <taxon>Diptera</taxon>
        <taxon>Nematocera</taxon>
        <taxon>Culicoidea</taxon>
        <taxon>Culicidae</taxon>
        <taxon>Culicinae</taxon>
        <taxon>Aedini</taxon>
        <taxon>Aedes</taxon>
        <taxon>Stegomyia</taxon>
    </lineage>
</organism>
<protein>
    <submittedName>
        <fullName evidence="2">Uncharacterized protein</fullName>
    </submittedName>
</protein>
<dbReference type="Proteomes" id="UP000008820">
    <property type="component" value="Chromosome 2"/>
</dbReference>
<dbReference type="VEuPathDB" id="VectorBase:AAEL008969"/>
<sequence length="126" mass="14576">MFKALVILAIAAFVTAEYHEEHYSHPKYKFEYGVEDHHTGDNKDQWEHRDGDVVKGQYSLYEPDGTKRIVEYTSDKHHGFQAHVKRVGHAHHPQIYGHEEGHHYSGNELGHGHGHASSYANLYQHH</sequence>
<dbReference type="GO" id="GO:0005615">
    <property type="term" value="C:extracellular space"/>
    <property type="evidence" value="ECO:0007669"/>
    <property type="project" value="TreeGrafter"/>
</dbReference>
<dbReference type="GO" id="GO:0042302">
    <property type="term" value="F:structural constituent of cuticle"/>
    <property type="evidence" value="ECO:0007669"/>
    <property type="project" value="UniProtKB-UniRule"/>
</dbReference>
<evidence type="ECO:0000313" key="3">
    <source>
        <dbReference type="Proteomes" id="UP000008820"/>
    </source>
</evidence>
<dbReference type="InterPro" id="IPR051217">
    <property type="entry name" value="Insect_Cuticle_Struc_Prot"/>
</dbReference>
<evidence type="ECO:0000313" key="2">
    <source>
        <dbReference type="EnsemblMetazoa" id="AAEL008969-PA"/>
    </source>
</evidence>
<dbReference type="GO" id="GO:0031012">
    <property type="term" value="C:extracellular matrix"/>
    <property type="evidence" value="ECO:0007669"/>
    <property type="project" value="TreeGrafter"/>
</dbReference>
<name>A0A1S4FKY9_AEDAE</name>